<proteinExistence type="predicted"/>
<dbReference type="EMBL" id="JALJOV010001693">
    <property type="protein sequence ID" value="KAK9843388.1"/>
    <property type="molecule type" value="Genomic_DNA"/>
</dbReference>
<protein>
    <submittedName>
        <fullName evidence="2">Uncharacterized protein</fullName>
    </submittedName>
</protein>
<accession>A0AAW1SCJ6</accession>
<keyword evidence="3" id="KW-1185">Reference proteome</keyword>
<reference evidence="2 3" key="1">
    <citation type="journal article" date="2024" name="Nat. Commun.">
        <title>Phylogenomics reveals the evolutionary origins of lichenization in chlorophyte algae.</title>
        <authorList>
            <person name="Puginier C."/>
            <person name="Libourel C."/>
            <person name="Otte J."/>
            <person name="Skaloud P."/>
            <person name="Haon M."/>
            <person name="Grisel S."/>
            <person name="Petersen M."/>
            <person name="Berrin J.G."/>
            <person name="Delaux P.M."/>
            <person name="Dal Grande F."/>
            <person name="Keller J."/>
        </authorList>
    </citation>
    <scope>NUCLEOTIDE SEQUENCE [LARGE SCALE GENOMIC DNA]</scope>
    <source>
        <strain evidence="2 3">SAG 2523</strain>
    </source>
</reference>
<feature type="region of interest" description="Disordered" evidence="1">
    <location>
        <begin position="1"/>
        <end position="37"/>
    </location>
</feature>
<feature type="region of interest" description="Disordered" evidence="1">
    <location>
        <begin position="609"/>
        <end position="644"/>
    </location>
</feature>
<organism evidence="2 3">
    <name type="scientific">Apatococcus fuscideae</name>
    <dbReference type="NCBI Taxonomy" id="2026836"/>
    <lineage>
        <taxon>Eukaryota</taxon>
        <taxon>Viridiplantae</taxon>
        <taxon>Chlorophyta</taxon>
        <taxon>core chlorophytes</taxon>
        <taxon>Trebouxiophyceae</taxon>
        <taxon>Chlorellales</taxon>
        <taxon>Chlorellaceae</taxon>
        <taxon>Apatococcus</taxon>
    </lineage>
</organism>
<dbReference type="GO" id="GO:0006325">
    <property type="term" value="P:chromatin organization"/>
    <property type="evidence" value="ECO:0007669"/>
    <property type="project" value="TreeGrafter"/>
</dbReference>
<feature type="region of interest" description="Disordered" evidence="1">
    <location>
        <begin position="57"/>
        <end position="87"/>
    </location>
</feature>
<feature type="non-terminal residue" evidence="2">
    <location>
        <position position="833"/>
    </location>
</feature>
<feature type="region of interest" description="Disordered" evidence="1">
    <location>
        <begin position="767"/>
        <end position="796"/>
    </location>
</feature>
<comment type="caution">
    <text evidence="2">The sequence shown here is derived from an EMBL/GenBank/DDBJ whole genome shotgun (WGS) entry which is preliminary data.</text>
</comment>
<feature type="region of interest" description="Disordered" evidence="1">
    <location>
        <begin position="148"/>
        <end position="176"/>
    </location>
</feature>
<feature type="compositionally biased region" description="Polar residues" evidence="1">
    <location>
        <begin position="268"/>
        <end position="279"/>
    </location>
</feature>
<dbReference type="InterPro" id="IPR040031">
    <property type="entry name" value="Codanin-1"/>
</dbReference>
<dbReference type="GO" id="GO:0005634">
    <property type="term" value="C:nucleus"/>
    <property type="evidence" value="ECO:0007669"/>
    <property type="project" value="TreeGrafter"/>
</dbReference>
<gene>
    <name evidence="2" type="ORF">WJX84_005287</name>
</gene>
<evidence type="ECO:0000313" key="3">
    <source>
        <dbReference type="Proteomes" id="UP001485043"/>
    </source>
</evidence>
<sequence length="833" mass="87108">MQPASRLGCLPESSAHLDHSLTRPNSDPIWSEKAGPQQVLKQIRAEAEALFAEADRQYDEARQKAKAPGHKGDGKFVDPRPPADRAPLALNVANFPTLGPLPSASQAASQAAGGHPMHNSVPQWPVPANCASPTAATALAARLQSPAATAQPLTSRVVAPAAMQSPSGRKQTRRKIAPTRIAAAEKDPVLQQATSDFVENPAAGLSNARRPAQCLSAAPIPGRYQMQAGQSGRQASVARIRPPDEAVPGPVQTNQRCSGRTVLPQHALSNGAASGNSPMQGMKSWRQAVDSPTTAWIRQASSPVNSSNAPSPPEKVSISRASLQACSLTTVSVASSLEAQASSTEAVVTGLSSGIEASSPEAPSPGDASSPGPVSEAGVRVDGPAEENSSAVMLESGWHAHIFACRVLERSGGLATSIGLPVIKTLAAHPALAQHSAALLDRLQAKIEQLQRSGLVAVQPSQHQRRTSLGSFPGLLGLSTLTSDAHAAASQDERRRISNREHCRDDWLACLRAAAFQGGLVAFTPSPQTSSPNAYGLTPHGSREAAFTEMQKTASAVLRRLRPDNARDFAELVTEGILQAAATGEALLDDELAGLARRDPSRFQRLNQRLQASQGPRQPRAGTTPPSSGAAARPATRTGPSGYGAEGMTASLAAVDEFPAALRLHAMFLEAADSYRLNQHLLRCMVAKLRRLTGAGSAPTPGHAATSEKLAMQCALALFISHLAFPVGAMPGEAEDRLPLDVIAALQGKPGIHCTVPGLGHPSPLVHSQRWGSPGLRAPPEHQSSPPHSQAAGSATACRRRFSTGAFIVRALLEDLLPRLGLPLDNSPELSPN</sequence>
<dbReference type="PANTHER" id="PTHR28678:SF1">
    <property type="entry name" value="CODANIN-1"/>
    <property type="match status" value="1"/>
</dbReference>
<feature type="region of interest" description="Disordered" evidence="1">
    <location>
        <begin position="352"/>
        <end position="381"/>
    </location>
</feature>
<dbReference type="Proteomes" id="UP001485043">
    <property type="component" value="Unassembled WGS sequence"/>
</dbReference>
<feature type="compositionally biased region" description="Basic and acidic residues" evidence="1">
    <location>
        <begin position="70"/>
        <end position="83"/>
    </location>
</feature>
<dbReference type="AlphaFoldDB" id="A0AAW1SCJ6"/>
<dbReference type="PANTHER" id="PTHR28678">
    <property type="entry name" value="CODANIN-1"/>
    <property type="match status" value="1"/>
</dbReference>
<feature type="compositionally biased region" description="Low complexity" evidence="1">
    <location>
        <begin position="352"/>
        <end position="375"/>
    </location>
</feature>
<feature type="region of interest" description="Disordered" evidence="1">
    <location>
        <begin position="268"/>
        <end position="292"/>
    </location>
</feature>
<feature type="region of interest" description="Disordered" evidence="1">
    <location>
        <begin position="101"/>
        <end position="125"/>
    </location>
</feature>
<evidence type="ECO:0000313" key="2">
    <source>
        <dbReference type="EMBL" id="KAK9843388.1"/>
    </source>
</evidence>
<feature type="compositionally biased region" description="Low complexity" evidence="1">
    <location>
        <begin position="781"/>
        <end position="790"/>
    </location>
</feature>
<name>A0AAW1SCJ6_9CHLO</name>
<feature type="compositionally biased region" description="Low complexity" evidence="1">
    <location>
        <begin position="103"/>
        <end position="112"/>
    </location>
</feature>
<evidence type="ECO:0000256" key="1">
    <source>
        <dbReference type="SAM" id="MobiDB-lite"/>
    </source>
</evidence>